<dbReference type="STRING" id="119641.SAMN05421842_11172"/>
<dbReference type="Gene3D" id="3.40.50.1820">
    <property type="entry name" value="alpha/beta hydrolase"/>
    <property type="match status" value="1"/>
</dbReference>
<dbReference type="GO" id="GO:0016787">
    <property type="term" value="F:hydrolase activity"/>
    <property type="evidence" value="ECO:0007669"/>
    <property type="project" value="UniProtKB-KW"/>
</dbReference>
<dbReference type="EMBL" id="FOMG01000011">
    <property type="protein sequence ID" value="SFC86536.1"/>
    <property type="molecule type" value="Genomic_DNA"/>
</dbReference>
<dbReference type="InterPro" id="IPR050583">
    <property type="entry name" value="Mycobacterial_A85_antigen"/>
</dbReference>
<dbReference type="InterPro" id="IPR000801">
    <property type="entry name" value="Esterase-like"/>
</dbReference>
<accession>A0A1I1MN69</accession>
<dbReference type="OrthoDB" id="9803578at2"/>
<dbReference type="RefSeq" id="WP_090091085.1">
    <property type="nucleotide sequence ID" value="NZ_FOMG01000011.1"/>
</dbReference>
<reference evidence="1 2" key="1">
    <citation type="submission" date="2016-10" db="EMBL/GenBank/DDBJ databases">
        <authorList>
            <person name="de Groot N.N."/>
        </authorList>
    </citation>
    <scope>NUCLEOTIDE SEQUENCE [LARGE SCALE GENOMIC DNA]</scope>
    <source>
        <strain evidence="1 2">DSM 12992</strain>
    </source>
</reference>
<dbReference type="GO" id="GO:0016747">
    <property type="term" value="F:acyltransferase activity, transferring groups other than amino-acyl groups"/>
    <property type="evidence" value="ECO:0007669"/>
    <property type="project" value="TreeGrafter"/>
</dbReference>
<dbReference type="InterPro" id="IPR029058">
    <property type="entry name" value="AB_hydrolase_fold"/>
</dbReference>
<organism evidence="1 2">
    <name type="scientific">Clostridium uliginosum</name>
    <dbReference type="NCBI Taxonomy" id="119641"/>
    <lineage>
        <taxon>Bacteria</taxon>
        <taxon>Bacillati</taxon>
        <taxon>Bacillota</taxon>
        <taxon>Clostridia</taxon>
        <taxon>Eubacteriales</taxon>
        <taxon>Clostridiaceae</taxon>
        <taxon>Clostridium</taxon>
    </lineage>
</organism>
<dbReference type="PANTHER" id="PTHR48098:SF1">
    <property type="entry name" value="DIACYLGLYCEROL ACYLTRANSFERASE_MYCOLYLTRANSFERASE AG85A"/>
    <property type="match status" value="1"/>
</dbReference>
<keyword evidence="2" id="KW-1185">Reference proteome</keyword>
<dbReference type="AlphaFoldDB" id="A0A1I1MN69"/>
<dbReference type="Proteomes" id="UP000199263">
    <property type="component" value="Unassembled WGS sequence"/>
</dbReference>
<dbReference type="Pfam" id="PF00756">
    <property type="entry name" value="Esterase"/>
    <property type="match status" value="1"/>
</dbReference>
<proteinExistence type="predicted"/>
<gene>
    <name evidence="1" type="ORF">SAMN05421842_11172</name>
</gene>
<evidence type="ECO:0000313" key="1">
    <source>
        <dbReference type="EMBL" id="SFC86536.1"/>
    </source>
</evidence>
<dbReference type="PANTHER" id="PTHR48098">
    <property type="entry name" value="ENTEROCHELIN ESTERASE-RELATED"/>
    <property type="match status" value="1"/>
</dbReference>
<evidence type="ECO:0000313" key="2">
    <source>
        <dbReference type="Proteomes" id="UP000199263"/>
    </source>
</evidence>
<protein>
    <submittedName>
        <fullName evidence="1">S-formylglutathione hydrolase FrmB</fullName>
    </submittedName>
</protein>
<sequence>MALITCNFYSDVLEISTSAIVIIPEQKKEGGKVGEIDINKKYPTLWLLHGLSDDATSWTRQSSIERYANERGIAVVMPQVQRSFYANMCYGGNYWTFLTIELPKKVRHFFPLSCERNDNFIAGLSMGGYGAYKWAFNYPNLFSAVASLSGVVDIKNFPNNKDVQMKDFDLIYGNHEIEGTKHDLYYLTRDENIEDLSHLHVYQCCGTEDFLYEDNVRFRDNLQNKLPNYVYSEGPGSHEWNFWDQQIKKIINWLPIKE</sequence>
<keyword evidence="1" id="KW-0378">Hydrolase</keyword>
<dbReference type="SUPFAM" id="SSF53474">
    <property type="entry name" value="alpha/beta-Hydrolases"/>
    <property type="match status" value="1"/>
</dbReference>
<name>A0A1I1MN69_9CLOT</name>